<evidence type="ECO:0000259" key="5">
    <source>
        <dbReference type="Pfam" id="PF25944"/>
    </source>
</evidence>
<accession>A0A2J7THD2</accession>
<dbReference type="Pfam" id="PF25944">
    <property type="entry name" value="Beta-barrel_RND"/>
    <property type="match status" value="1"/>
</dbReference>
<dbReference type="Proteomes" id="UP000236286">
    <property type="component" value="Unassembled WGS sequence"/>
</dbReference>
<dbReference type="GO" id="GO:0005886">
    <property type="term" value="C:plasma membrane"/>
    <property type="evidence" value="ECO:0007669"/>
    <property type="project" value="TreeGrafter"/>
</dbReference>
<dbReference type="SUPFAM" id="SSF111369">
    <property type="entry name" value="HlyD-like secretion proteins"/>
    <property type="match status" value="1"/>
</dbReference>
<evidence type="ECO:0000256" key="2">
    <source>
        <dbReference type="ARBA" id="ARBA00009477"/>
    </source>
</evidence>
<evidence type="ECO:0000256" key="1">
    <source>
        <dbReference type="ARBA" id="ARBA00004196"/>
    </source>
</evidence>
<feature type="domain" description="Multidrug resistance protein MdtA-like barrel-sandwich hybrid" evidence="4">
    <location>
        <begin position="65"/>
        <end position="203"/>
    </location>
</feature>
<comment type="caution">
    <text evidence="7">The sequence shown here is derived from an EMBL/GenBank/DDBJ whole genome shotgun (WGS) entry which is preliminary data.</text>
</comment>
<reference evidence="7 8" key="1">
    <citation type="submission" date="2017-10" db="EMBL/GenBank/DDBJ databases">
        <title>Genome announcement of Methylocella silvestris TVC from permafrost.</title>
        <authorList>
            <person name="Wang J."/>
            <person name="Geng K."/>
            <person name="Ul-Haque F."/>
            <person name="Crombie A.T."/>
            <person name="Street L.E."/>
            <person name="Wookey P.A."/>
            <person name="Murrell J.C."/>
            <person name="Pratscher J."/>
        </authorList>
    </citation>
    <scope>NUCLEOTIDE SEQUENCE [LARGE SCALE GENOMIC DNA]</scope>
    <source>
        <strain evidence="7 8">TVC</strain>
    </source>
</reference>
<dbReference type="GO" id="GO:0046677">
    <property type="term" value="P:response to antibiotic"/>
    <property type="evidence" value="ECO:0007669"/>
    <property type="project" value="TreeGrafter"/>
</dbReference>
<feature type="domain" description="Multidrug resistance protein MdtA-like alpha-helical hairpin" evidence="3">
    <location>
        <begin position="105"/>
        <end position="174"/>
    </location>
</feature>
<dbReference type="Pfam" id="PF25967">
    <property type="entry name" value="RND-MFP_C"/>
    <property type="match status" value="1"/>
</dbReference>
<feature type="domain" description="Multidrug resistance protein MdtA-like beta-barrel" evidence="5">
    <location>
        <begin position="214"/>
        <end position="303"/>
    </location>
</feature>
<dbReference type="PANTHER" id="PTHR30158:SF24">
    <property type="entry name" value="HLYD FAMILY SECRETION PROTEIN"/>
    <property type="match status" value="1"/>
</dbReference>
<evidence type="ECO:0000313" key="7">
    <source>
        <dbReference type="EMBL" id="PNG26180.1"/>
    </source>
</evidence>
<evidence type="ECO:0000259" key="6">
    <source>
        <dbReference type="Pfam" id="PF25967"/>
    </source>
</evidence>
<dbReference type="Pfam" id="PF25876">
    <property type="entry name" value="HH_MFP_RND"/>
    <property type="match status" value="1"/>
</dbReference>
<dbReference type="Gene3D" id="2.40.30.170">
    <property type="match status" value="1"/>
</dbReference>
<organism evidence="7 8">
    <name type="scientific">Methylocella silvestris</name>
    <dbReference type="NCBI Taxonomy" id="199596"/>
    <lineage>
        <taxon>Bacteria</taxon>
        <taxon>Pseudomonadati</taxon>
        <taxon>Pseudomonadota</taxon>
        <taxon>Alphaproteobacteria</taxon>
        <taxon>Hyphomicrobiales</taxon>
        <taxon>Beijerinckiaceae</taxon>
        <taxon>Methylocella</taxon>
    </lineage>
</organism>
<dbReference type="GO" id="GO:0022857">
    <property type="term" value="F:transmembrane transporter activity"/>
    <property type="evidence" value="ECO:0007669"/>
    <property type="project" value="InterPro"/>
</dbReference>
<comment type="subcellular location">
    <subcellularLocation>
        <location evidence="1">Cell envelope</location>
    </subcellularLocation>
</comment>
<dbReference type="Gene3D" id="2.40.50.100">
    <property type="match status" value="1"/>
</dbReference>
<dbReference type="PANTHER" id="PTHR30158">
    <property type="entry name" value="ACRA/E-RELATED COMPONENT OF DRUG EFFLUX TRANSPORTER"/>
    <property type="match status" value="1"/>
</dbReference>
<dbReference type="Pfam" id="PF25917">
    <property type="entry name" value="BSH_RND"/>
    <property type="match status" value="1"/>
</dbReference>
<evidence type="ECO:0000313" key="8">
    <source>
        <dbReference type="Proteomes" id="UP000236286"/>
    </source>
</evidence>
<name>A0A2J7THD2_METSI</name>
<feature type="domain" description="Multidrug resistance protein MdtA-like C-terminal permuted SH3" evidence="6">
    <location>
        <begin position="309"/>
        <end position="368"/>
    </location>
</feature>
<evidence type="ECO:0000259" key="3">
    <source>
        <dbReference type="Pfam" id="PF25876"/>
    </source>
</evidence>
<dbReference type="OrthoDB" id="8435523at2"/>
<comment type="similarity">
    <text evidence="2">Belongs to the membrane fusion protein (MFP) (TC 8.A.1) family.</text>
</comment>
<dbReference type="InterPro" id="IPR058626">
    <property type="entry name" value="MdtA-like_b-barrel"/>
</dbReference>
<proteinExistence type="inferred from homology"/>
<dbReference type="InterPro" id="IPR006143">
    <property type="entry name" value="RND_pump_MFP"/>
</dbReference>
<evidence type="ECO:0000259" key="4">
    <source>
        <dbReference type="Pfam" id="PF25917"/>
    </source>
</evidence>
<dbReference type="AlphaFoldDB" id="A0A2J7THD2"/>
<dbReference type="Gene3D" id="2.40.420.20">
    <property type="match status" value="1"/>
</dbReference>
<dbReference type="InterPro" id="IPR058625">
    <property type="entry name" value="MdtA-like_BSH"/>
</dbReference>
<dbReference type="Gene3D" id="1.10.287.470">
    <property type="entry name" value="Helix hairpin bin"/>
    <property type="match status" value="1"/>
</dbReference>
<dbReference type="NCBIfam" id="TIGR01730">
    <property type="entry name" value="RND_mfp"/>
    <property type="match status" value="1"/>
</dbReference>
<sequence>MGSFAPARPLARLMLIFSITLGGFGAFGAQAAEGPPPPEVTVANPLAKSVPRWDEYTGRFEPLQQVEVRPRVSGAVDTINFVDGQIVNTGDLLFVIDPRPYQIAVDSAQADVAKAKAQVEVAANDVIRAQQLVESRAITSRDVDQRKSALDIAKAQQLSAEAALRNARLNLEWTQVRAPIPGRVSDHKVDVGNLVQGGQTGATTLLTTIVTLDPIHFVFDASEADYIRYARLATAKERPSSREFKNPVMVRLGDETDWTHSHAGVMDFVDNQLNSRAGTIRGRAVFENKDLFLLPGTFGRLRLFGGNINALLIPDATIVSDQASKIVMTVGPDNKVVPKTVTLGAMHEGLRVVLAGLKPDDRIIIAGIANPFVRPGAVVVPKTGEIAFPVASN</sequence>
<dbReference type="InterPro" id="IPR058624">
    <property type="entry name" value="MdtA-like_HH"/>
</dbReference>
<dbReference type="InterPro" id="IPR058627">
    <property type="entry name" value="MdtA-like_C"/>
</dbReference>
<gene>
    <name evidence="7" type="ORF">CR492_10075</name>
</gene>
<dbReference type="EMBL" id="PDZR01000009">
    <property type="protein sequence ID" value="PNG26180.1"/>
    <property type="molecule type" value="Genomic_DNA"/>
</dbReference>
<dbReference type="RefSeq" id="WP_102843606.1">
    <property type="nucleotide sequence ID" value="NZ_PDZR01000009.1"/>
</dbReference>
<protein>
    <submittedName>
        <fullName evidence="7">Efflux transporter periplasmic adaptor subunit</fullName>
    </submittedName>
</protein>